<dbReference type="SUPFAM" id="SSF52833">
    <property type="entry name" value="Thioredoxin-like"/>
    <property type="match status" value="1"/>
</dbReference>
<dbReference type="Proteomes" id="UP000015103">
    <property type="component" value="Unassembled WGS sequence"/>
</dbReference>
<feature type="domain" description="Phosducin" evidence="4">
    <location>
        <begin position="118"/>
        <end position="260"/>
    </location>
</feature>
<dbReference type="Pfam" id="PF02114">
    <property type="entry name" value="Phosducin"/>
    <property type="match status" value="2"/>
</dbReference>
<dbReference type="PRINTS" id="PR00677">
    <property type="entry name" value="PHOSDUCIN"/>
</dbReference>
<evidence type="ECO:0000256" key="2">
    <source>
        <dbReference type="ARBA" id="ARBA00022553"/>
    </source>
</evidence>
<dbReference type="InterPro" id="IPR001200">
    <property type="entry name" value="Phosducin"/>
</dbReference>
<dbReference type="InterPro" id="IPR036249">
    <property type="entry name" value="Thioredoxin-like_sf"/>
</dbReference>
<sequence length="284" mass="32151">MSALEDKILGEKKHYYCSSSESEGEEDSDEGSSKCKNINTVDEPSVQSPDRSKWGGVSKNTGPKGVISDWQRYKQLETEKRQEEELERIELAKKLCLTCAPDSEQPKTDDNLSEFLSDDFLEDYRKKRMEEMLISRNLPTFGDVYSLANGNEFLDAIDNENKAVTIVIHIYETTIPACKVMNQCLSSLSKQYSNVKFCKIVGSSAGMSHRFKVDGVPALLVYKEGQIIGNFVRITDELGDEFYEGDVENFLVEHGILLDRFCVPEIIRQGRQHEENDDGGSDWS</sequence>
<evidence type="ECO:0000256" key="1">
    <source>
        <dbReference type="ARBA" id="ARBA00009686"/>
    </source>
</evidence>
<dbReference type="Gene3D" id="3.40.30.10">
    <property type="entry name" value="Glutaredoxin"/>
    <property type="match status" value="1"/>
</dbReference>
<dbReference type="InterPro" id="IPR024253">
    <property type="entry name" value="Phosducin_thioredoxin-like_dom"/>
</dbReference>
<dbReference type="AlphaFoldDB" id="T1I1G1"/>
<dbReference type="EnsemblMetazoa" id="RPRC010131-RA">
    <property type="protein sequence ID" value="RPRC010131-PA"/>
    <property type="gene ID" value="RPRC010131"/>
</dbReference>
<keyword evidence="2" id="KW-0597">Phosphoprotein</keyword>
<dbReference type="OMA" id="GIIEMMP"/>
<name>T1I1G1_RHOPR</name>
<feature type="compositionally biased region" description="Polar residues" evidence="3">
    <location>
        <begin position="34"/>
        <end position="49"/>
    </location>
</feature>
<accession>T1I1G1</accession>
<proteinExistence type="inferred from homology"/>
<keyword evidence="6" id="KW-1185">Reference proteome</keyword>
<dbReference type="FunCoup" id="T1I1G1">
    <property type="interactions" value="772"/>
</dbReference>
<evidence type="ECO:0000313" key="6">
    <source>
        <dbReference type="Proteomes" id="UP000015103"/>
    </source>
</evidence>
<dbReference type="STRING" id="13249.T1I1G1"/>
<dbReference type="VEuPathDB" id="VectorBase:RPRC010131"/>
<evidence type="ECO:0000259" key="4">
    <source>
        <dbReference type="Pfam" id="PF02114"/>
    </source>
</evidence>
<feature type="domain" description="Phosducin" evidence="4">
    <location>
        <begin position="53"/>
        <end position="107"/>
    </location>
</feature>
<dbReference type="CDD" id="cd02987">
    <property type="entry name" value="Phd_like_Phd"/>
    <property type="match status" value="1"/>
</dbReference>
<dbReference type="EMBL" id="ACPB03006878">
    <property type="status" value="NOT_ANNOTATED_CDS"/>
    <property type="molecule type" value="Genomic_DNA"/>
</dbReference>
<dbReference type="InterPro" id="IPR023196">
    <property type="entry name" value="Phosducin_N_dom_sf"/>
</dbReference>
<evidence type="ECO:0000313" key="5">
    <source>
        <dbReference type="EnsemblMetazoa" id="RPRC010131-PA"/>
    </source>
</evidence>
<dbReference type="PANTHER" id="PTHR46052">
    <property type="entry name" value="PHOSDUCIN-LIKE PROTEIN"/>
    <property type="match status" value="1"/>
</dbReference>
<dbReference type="GO" id="GO:0008277">
    <property type="term" value="P:regulation of G protein-coupled receptor signaling pathway"/>
    <property type="evidence" value="ECO:0007669"/>
    <property type="project" value="InterPro"/>
</dbReference>
<feature type="region of interest" description="Disordered" evidence="3">
    <location>
        <begin position="15"/>
        <end position="63"/>
    </location>
</feature>
<evidence type="ECO:0000256" key="3">
    <source>
        <dbReference type="SAM" id="MobiDB-lite"/>
    </source>
</evidence>
<comment type="similarity">
    <text evidence="1">Belongs to the phosducin family.</text>
</comment>
<dbReference type="Gene3D" id="1.10.168.10">
    <property type="entry name" value="Phosducin, domain 2"/>
    <property type="match status" value="1"/>
</dbReference>
<dbReference type="PANTHER" id="PTHR46052:SF1">
    <property type="entry name" value="PHOSDUCIN-LIKE PROTEIN"/>
    <property type="match status" value="1"/>
</dbReference>
<protein>
    <submittedName>
        <fullName evidence="5">Phosducin thioredoxin-like domain-containing protein</fullName>
    </submittedName>
</protein>
<dbReference type="InterPro" id="IPR051499">
    <property type="entry name" value="Phosducin-like_reg"/>
</dbReference>
<organism evidence="5 6">
    <name type="scientific">Rhodnius prolixus</name>
    <name type="common">Triatomid bug</name>
    <dbReference type="NCBI Taxonomy" id="13249"/>
    <lineage>
        <taxon>Eukaryota</taxon>
        <taxon>Metazoa</taxon>
        <taxon>Ecdysozoa</taxon>
        <taxon>Arthropoda</taxon>
        <taxon>Hexapoda</taxon>
        <taxon>Insecta</taxon>
        <taxon>Pterygota</taxon>
        <taxon>Neoptera</taxon>
        <taxon>Paraneoptera</taxon>
        <taxon>Hemiptera</taxon>
        <taxon>Heteroptera</taxon>
        <taxon>Panheteroptera</taxon>
        <taxon>Cimicomorpha</taxon>
        <taxon>Reduviidae</taxon>
        <taxon>Triatominae</taxon>
        <taxon>Rhodnius</taxon>
    </lineage>
</organism>
<dbReference type="InParanoid" id="T1I1G1"/>
<reference evidence="5" key="1">
    <citation type="submission" date="2015-05" db="UniProtKB">
        <authorList>
            <consortium name="EnsemblMetazoa"/>
        </authorList>
    </citation>
    <scope>IDENTIFICATION</scope>
</reference>
<dbReference type="HOGENOM" id="CLU_085598_0_0_1"/>
<dbReference type="eggNOG" id="KOG3171">
    <property type="taxonomic scope" value="Eukaryota"/>
</dbReference>